<evidence type="ECO:0000313" key="7">
    <source>
        <dbReference type="Proteomes" id="UP000807825"/>
    </source>
</evidence>
<dbReference type="SUPFAM" id="SSF51419">
    <property type="entry name" value="PLP-binding barrel"/>
    <property type="match status" value="1"/>
</dbReference>
<comment type="cofactor">
    <cofactor evidence="3">
        <name>pyridoxal 5'-phosphate</name>
        <dbReference type="ChEBI" id="CHEBI:597326"/>
    </cofactor>
</comment>
<dbReference type="PIRSF" id="PIRSF004848">
    <property type="entry name" value="YBL036c_PLPDEIII"/>
    <property type="match status" value="1"/>
</dbReference>
<evidence type="ECO:0000256" key="2">
    <source>
        <dbReference type="HAMAP-Rule" id="MF_02087"/>
    </source>
</evidence>
<sequence length="228" mass="25033">MIAENLTQIKERIARAAERAQRNAEDVRIVAAAKGQGKLKIEEAIAAGISIIGHNYLQEAVQEVFSGNSADVEFHMIGHLQRNKAGKAAELFHVIQTVDDPRLAAALNSRCEACNRTTGVLIQVNLALEPQKSGIPEDEVQSLAEHIRGLPFLKLMGLMTMPPFFDDPKRARPYFARLRELREKLQSSGVMSSEMYELSMGMTGDFEAAVEEGATLVRIGSALFGPRS</sequence>
<dbReference type="InterPro" id="IPR011078">
    <property type="entry name" value="PyrdxlP_homeostasis"/>
</dbReference>
<dbReference type="AlphaFoldDB" id="A0A9D6UZS1"/>
<reference evidence="6" key="1">
    <citation type="submission" date="2020-07" db="EMBL/GenBank/DDBJ databases">
        <title>Huge and variable diversity of episymbiotic CPR bacteria and DPANN archaea in groundwater ecosystems.</title>
        <authorList>
            <person name="He C.Y."/>
            <person name="Keren R."/>
            <person name="Whittaker M."/>
            <person name="Farag I.F."/>
            <person name="Doudna J."/>
            <person name="Cate J.H.D."/>
            <person name="Banfield J.F."/>
        </authorList>
    </citation>
    <scope>NUCLEOTIDE SEQUENCE</scope>
    <source>
        <strain evidence="6">NC_groundwater_1664_Pr3_B-0.1um_52_9</strain>
    </source>
</reference>
<dbReference type="NCBIfam" id="TIGR00044">
    <property type="entry name" value="YggS family pyridoxal phosphate-dependent enzyme"/>
    <property type="match status" value="1"/>
</dbReference>
<evidence type="ECO:0000313" key="6">
    <source>
        <dbReference type="EMBL" id="MBI5248050.1"/>
    </source>
</evidence>
<dbReference type="InterPro" id="IPR029066">
    <property type="entry name" value="PLP-binding_barrel"/>
</dbReference>
<feature type="modified residue" description="N6-(pyridoxal phosphate)lysine" evidence="2 3">
    <location>
        <position position="34"/>
    </location>
</feature>
<dbReference type="FunFam" id="3.20.20.10:FF:000018">
    <property type="entry name" value="Pyridoxal phosphate homeostasis protein"/>
    <property type="match status" value="1"/>
</dbReference>
<comment type="caution">
    <text evidence="6">The sequence shown here is derived from an EMBL/GenBank/DDBJ whole genome shotgun (WGS) entry which is preliminary data.</text>
</comment>
<evidence type="ECO:0000259" key="5">
    <source>
        <dbReference type="Pfam" id="PF01168"/>
    </source>
</evidence>
<dbReference type="PANTHER" id="PTHR10146:SF14">
    <property type="entry name" value="PYRIDOXAL PHOSPHATE HOMEOSTASIS PROTEIN"/>
    <property type="match status" value="1"/>
</dbReference>
<name>A0A9D6UZS1_9BACT</name>
<proteinExistence type="inferred from homology"/>
<accession>A0A9D6UZS1</accession>
<evidence type="ECO:0000256" key="3">
    <source>
        <dbReference type="PIRSR" id="PIRSR004848-1"/>
    </source>
</evidence>
<dbReference type="Proteomes" id="UP000807825">
    <property type="component" value="Unassembled WGS sequence"/>
</dbReference>
<protein>
    <recommendedName>
        <fullName evidence="2">Pyridoxal phosphate homeostasis protein</fullName>
        <shortName evidence="2">PLP homeostasis protein</shortName>
    </recommendedName>
</protein>
<dbReference type="PANTHER" id="PTHR10146">
    <property type="entry name" value="PROLINE SYNTHETASE CO-TRANSCRIBED BACTERIAL HOMOLOG PROTEIN"/>
    <property type="match status" value="1"/>
</dbReference>
<dbReference type="Pfam" id="PF01168">
    <property type="entry name" value="Ala_racemase_N"/>
    <property type="match status" value="1"/>
</dbReference>
<dbReference type="HAMAP" id="MF_02087">
    <property type="entry name" value="PLP_homeostasis"/>
    <property type="match status" value="1"/>
</dbReference>
<feature type="domain" description="Alanine racemase N-terminal" evidence="5">
    <location>
        <begin position="5"/>
        <end position="226"/>
    </location>
</feature>
<dbReference type="CDD" id="cd00635">
    <property type="entry name" value="PLPDE_III_YBL036c_like"/>
    <property type="match status" value="1"/>
</dbReference>
<comment type="similarity">
    <text evidence="2 4">Belongs to the pyridoxal phosphate-binding protein YggS/PROSC family.</text>
</comment>
<dbReference type="Gene3D" id="3.20.20.10">
    <property type="entry name" value="Alanine racemase"/>
    <property type="match status" value="1"/>
</dbReference>
<organism evidence="6 7">
    <name type="scientific">Desulfomonile tiedjei</name>
    <dbReference type="NCBI Taxonomy" id="2358"/>
    <lineage>
        <taxon>Bacteria</taxon>
        <taxon>Pseudomonadati</taxon>
        <taxon>Thermodesulfobacteriota</taxon>
        <taxon>Desulfomonilia</taxon>
        <taxon>Desulfomonilales</taxon>
        <taxon>Desulfomonilaceae</taxon>
        <taxon>Desulfomonile</taxon>
    </lineage>
</organism>
<gene>
    <name evidence="6" type="ORF">HY912_01025</name>
</gene>
<dbReference type="GO" id="GO:0030170">
    <property type="term" value="F:pyridoxal phosphate binding"/>
    <property type="evidence" value="ECO:0007669"/>
    <property type="project" value="UniProtKB-UniRule"/>
</dbReference>
<dbReference type="InterPro" id="IPR001608">
    <property type="entry name" value="Ala_racemase_N"/>
</dbReference>
<dbReference type="EMBL" id="JACRDE010000033">
    <property type="protein sequence ID" value="MBI5248050.1"/>
    <property type="molecule type" value="Genomic_DNA"/>
</dbReference>
<evidence type="ECO:0000256" key="4">
    <source>
        <dbReference type="RuleBase" id="RU004514"/>
    </source>
</evidence>
<evidence type="ECO:0000256" key="1">
    <source>
        <dbReference type="ARBA" id="ARBA00022898"/>
    </source>
</evidence>
<keyword evidence="1 2" id="KW-0663">Pyridoxal phosphate</keyword>
<comment type="function">
    <text evidence="2">Pyridoxal 5'-phosphate (PLP)-binding protein, which is involved in PLP homeostasis.</text>
</comment>